<dbReference type="FunFam" id="3.40.50.11320:FF:000002">
    <property type="entry name" value="Carboxypeptidase"/>
    <property type="match status" value="1"/>
</dbReference>
<evidence type="ECO:0000313" key="10">
    <source>
        <dbReference type="EMBL" id="KDP41601.1"/>
    </source>
</evidence>
<evidence type="ECO:0000256" key="4">
    <source>
        <dbReference type="ARBA" id="ARBA00022645"/>
    </source>
</evidence>
<keyword evidence="3" id="KW-0964">Secreted</keyword>
<dbReference type="GO" id="GO:0005576">
    <property type="term" value="C:extracellular region"/>
    <property type="evidence" value="ECO:0007669"/>
    <property type="project" value="UniProtKB-SubCell"/>
</dbReference>
<dbReference type="GO" id="GO:0004185">
    <property type="term" value="F:serine-type carboxypeptidase activity"/>
    <property type="evidence" value="ECO:0007669"/>
    <property type="project" value="InterPro"/>
</dbReference>
<proteinExistence type="inferred from homology"/>
<keyword evidence="5" id="KW-0378">Hydrolase</keyword>
<dbReference type="FunFam" id="3.40.50.12670:FF:000001">
    <property type="entry name" value="Carboxypeptidase"/>
    <property type="match status" value="1"/>
</dbReference>
<dbReference type="AlphaFoldDB" id="A0A067KZG7"/>
<dbReference type="GO" id="GO:0019748">
    <property type="term" value="P:secondary metabolic process"/>
    <property type="evidence" value="ECO:0007669"/>
    <property type="project" value="UniProtKB-ARBA"/>
</dbReference>
<evidence type="ECO:0000256" key="7">
    <source>
        <dbReference type="ARBA" id="ARBA00023157"/>
    </source>
</evidence>
<gene>
    <name evidence="10" type="ORF">JCGZ_16008</name>
</gene>
<evidence type="ECO:0000256" key="5">
    <source>
        <dbReference type="ARBA" id="ARBA00022670"/>
    </source>
</evidence>
<dbReference type="GO" id="GO:0006508">
    <property type="term" value="P:proteolysis"/>
    <property type="evidence" value="ECO:0007669"/>
    <property type="project" value="UniProtKB-KW"/>
</dbReference>
<evidence type="ECO:0000256" key="1">
    <source>
        <dbReference type="ARBA" id="ARBA00004613"/>
    </source>
</evidence>
<accession>A0A067KZG7</accession>
<name>A0A067KZG7_JATCU</name>
<dbReference type="PRINTS" id="PR00724">
    <property type="entry name" value="CRBOXYPTASEC"/>
</dbReference>
<feature type="chain" id="PRO_5001643375" evidence="9">
    <location>
        <begin position="24"/>
        <end position="478"/>
    </location>
</feature>
<keyword evidence="7" id="KW-1015">Disulfide bond</keyword>
<evidence type="ECO:0000256" key="9">
    <source>
        <dbReference type="SAM" id="SignalP"/>
    </source>
</evidence>
<comment type="subcellular location">
    <subcellularLocation>
        <location evidence="1">Secreted</location>
    </subcellularLocation>
</comment>
<sequence length="478" mass="53568">MGILKCFCSVFAVIVLQVGSGLAGSYSTVEYLPGFEGELPFQLETGYVGVDEAEEVQLFYYFIKSEGNVKEDPLLLWLTGGPGCSALSGLLYEIGPLTFEVVEYNGSLPKLILNPHSWTKAASIIFVDMPVGTGFSYAKTQPAYHSSDLIQVHQADQFLRKWLRDHPEFLPSPVYIAGDSYSGIPLPAIVQQISNGNEEGMEPLINLKVLFKKKKKNLKGYILGNPITDPNFDTNSKVSYAHGMGLISDELYESLKRSCRGNYVDIEPSNTECLRNMQGFNKCVEGLQTGYILEPSCGFASPKPFEIFDKRRSLIQNSPDFLQIDPTYPSFGCPAYGYVLSYIWVNDSSVREALHIREGSIEQWVRCNTELSYTSDIPISLVYHVSLGKKGYRSLIYSGDQDMVVPFLGTQAWIRSLNYSIVDDWRPWLVRGQIAGYTRTYSNQMTFATVKGGGHTAPTYKPEVCFAMFKRWKSHEPL</sequence>
<dbReference type="EMBL" id="KK914318">
    <property type="protein sequence ID" value="KDP41601.1"/>
    <property type="molecule type" value="Genomic_DNA"/>
</dbReference>
<keyword evidence="5" id="KW-0645">Protease</keyword>
<dbReference type="SUPFAM" id="SSF53474">
    <property type="entry name" value="alpha/beta-Hydrolases"/>
    <property type="match status" value="1"/>
</dbReference>
<dbReference type="InterPro" id="IPR029058">
    <property type="entry name" value="AB_hydrolase_fold"/>
</dbReference>
<dbReference type="InterPro" id="IPR001563">
    <property type="entry name" value="Peptidase_S10"/>
</dbReference>
<dbReference type="Gene3D" id="3.40.50.1820">
    <property type="entry name" value="alpha/beta hydrolase"/>
    <property type="match status" value="1"/>
</dbReference>
<dbReference type="PANTHER" id="PTHR11802">
    <property type="entry name" value="SERINE PROTEASE FAMILY S10 SERINE CARBOXYPEPTIDASE"/>
    <property type="match status" value="1"/>
</dbReference>
<reference evidence="10 11" key="1">
    <citation type="journal article" date="2014" name="PLoS ONE">
        <title>Global Analysis of Gene Expression Profiles in Physic Nut (Jatropha curcas L.) Seedlings Exposed to Salt Stress.</title>
        <authorList>
            <person name="Zhang L."/>
            <person name="Zhang C."/>
            <person name="Wu P."/>
            <person name="Chen Y."/>
            <person name="Li M."/>
            <person name="Jiang H."/>
            <person name="Wu G."/>
        </authorList>
    </citation>
    <scope>NUCLEOTIDE SEQUENCE [LARGE SCALE GENOMIC DNA]</scope>
    <source>
        <strain evidence="11">cv. GZQX0401</strain>
        <tissue evidence="10">Young leaves</tissue>
    </source>
</reference>
<dbReference type="Gene3D" id="3.40.50.12670">
    <property type="match status" value="1"/>
</dbReference>
<evidence type="ECO:0000256" key="8">
    <source>
        <dbReference type="ARBA" id="ARBA00023180"/>
    </source>
</evidence>
<dbReference type="FunFam" id="3.40.50.1820:FF:000148">
    <property type="entry name" value="Serine carboxypeptidase-like 11"/>
    <property type="match status" value="1"/>
</dbReference>
<dbReference type="GO" id="GO:0016752">
    <property type="term" value="F:sinapoyltransferase activity"/>
    <property type="evidence" value="ECO:0007669"/>
    <property type="project" value="UniProtKB-ARBA"/>
</dbReference>
<evidence type="ECO:0000313" key="11">
    <source>
        <dbReference type="Proteomes" id="UP000027138"/>
    </source>
</evidence>
<evidence type="ECO:0000256" key="6">
    <source>
        <dbReference type="ARBA" id="ARBA00022729"/>
    </source>
</evidence>
<organism evidence="10 11">
    <name type="scientific">Jatropha curcas</name>
    <name type="common">Barbados nut</name>
    <dbReference type="NCBI Taxonomy" id="180498"/>
    <lineage>
        <taxon>Eukaryota</taxon>
        <taxon>Viridiplantae</taxon>
        <taxon>Streptophyta</taxon>
        <taxon>Embryophyta</taxon>
        <taxon>Tracheophyta</taxon>
        <taxon>Spermatophyta</taxon>
        <taxon>Magnoliopsida</taxon>
        <taxon>eudicotyledons</taxon>
        <taxon>Gunneridae</taxon>
        <taxon>Pentapetalae</taxon>
        <taxon>rosids</taxon>
        <taxon>fabids</taxon>
        <taxon>Malpighiales</taxon>
        <taxon>Euphorbiaceae</taxon>
        <taxon>Crotonoideae</taxon>
        <taxon>Jatropheae</taxon>
        <taxon>Jatropha</taxon>
    </lineage>
</organism>
<keyword evidence="4" id="KW-0121">Carboxypeptidase</keyword>
<keyword evidence="6 9" id="KW-0732">Signal</keyword>
<dbReference type="Pfam" id="PF00450">
    <property type="entry name" value="Peptidase_S10"/>
    <property type="match status" value="1"/>
</dbReference>
<evidence type="ECO:0000256" key="2">
    <source>
        <dbReference type="ARBA" id="ARBA00009431"/>
    </source>
</evidence>
<feature type="signal peptide" evidence="9">
    <location>
        <begin position="1"/>
        <end position="23"/>
    </location>
</feature>
<dbReference type="Proteomes" id="UP000027138">
    <property type="component" value="Unassembled WGS sequence"/>
</dbReference>
<evidence type="ECO:0000256" key="3">
    <source>
        <dbReference type="ARBA" id="ARBA00022525"/>
    </source>
</evidence>
<comment type="similarity">
    <text evidence="2">Belongs to the peptidase S10 family.</text>
</comment>
<keyword evidence="11" id="KW-1185">Reference proteome</keyword>
<dbReference type="OrthoDB" id="443318at2759"/>
<protein>
    <submittedName>
        <fullName evidence="10">Uncharacterized protein</fullName>
    </submittedName>
</protein>
<dbReference type="PANTHER" id="PTHR11802:SF477">
    <property type="entry name" value="CARBOXYPEPTIDASE, PUTATIVE-RELATED"/>
    <property type="match status" value="1"/>
</dbReference>
<keyword evidence="8" id="KW-0325">Glycoprotein</keyword>